<dbReference type="InterPro" id="IPR013216">
    <property type="entry name" value="Methyltransf_11"/>
</dbReference>
<dbReference type="Proteomes" id="UP000231962">
    <property type="component" value="Unassembled WGS sequence"/>
</dbReference>
<feature type="domain" description="Methyltransferase type 11" evidence="1">
    <location>
        <begin position="50"/>
        <end position="142"/>
    </location>
</feature>
<dbReference type="SUPFAM" id="SSF53335">
    <property type="entry name" value="S-adenosyl-L-methionine-dependent methyltransferases"/>
    <property type="match status" value="1"/>
</dbReference>
<dbReference type="RefSeq" id="WP_100712971.1">
    <property type="nucleotide sequence ID" value="NZ_NPDY01000003.1"/>
</dbReference>
<evidence type="ECO:0000313" key="3">
    <source>
        <dbReference type="EMBL" id="PJZ74238.1"/>
    </source>
</evidence>
<comment type="caution">
    <text evidence="3">The sequence shown here is derived from an EMBL/GenBank/DDBJ whole genome shotgun (WGS) entry which is preliminary data.</text>
</comment>
<dbReference type="CDD" id="cd02440">
    <property type="entry name" value="AdoMet_MTases"/>
    <property type="match status" value="1"/>
</dbReference>
<dbReference type="Pfam" id="PF08241">
    <property type="entry name" value="Methyltransf_11"/>
    <property type="match status" value="1"/>
</dbReference>
<evidence type="ECO:0000313" key="4">
    <source>
        <dbReference type="Proteomes" id="UP000231962"/>
    </source>
</evidence>
<evidence type="ECO:0000259" key="1">
    <source>
        <dbReference type="Pfam" id="PF08241"/>
    </source>
</evidence>
<dbReference type="Proteomes" id="UP000231990">
    <property type="component" value="Unassembled WGS sequence"/>
</dbReference>
<dbReference type="OrthoDB" id="9811589at2"/>
<organism evidence="3 5">
    <name type="scientific">Leptospira perolatii</name>
    <dbReference type="NCBI Taxonomy" id="2023191"/>
    <lineage>
        <taxon>Bacteria</taxon>
        <taxon>Pseudomonadati</taxon>
        <taxon>Spirochaetota</taxon>
        <taxon>Spirochaetia</taxon>
        <taxon>Leptospirales</taxon>
        <taxon>Leptospiraceae</taxon>
        <taxon>Leptospira</taxon>
    </lineage>
</organism>
<evidence type="ECO:0000313" key="2">
    <source>
        <dbReference type="EMBL" id="PJZ70402.1"/>
    </source>
</evidence>
<gene>
    <name evidence="2" type="ORF">CH360_05255</name>
    <name evidence="3" type="ORF">CH373_04835</name>
</gene>
<dbReference type="GO" id="GO:0008757">
    <property type="term" value="F:S-adenosylmethionine-dependent methyltransferase activity"/>
    <property type="evidence" value="ECO:0007669"/>
    <property type="project" value="InterPro"/>
</dbReference>
<keyword evidence="3" id="KW-0808">Transferase</keyword>
<dbReference type="Gene3D" id="3.40.50.150">
    <property type="entry name" value="Vaccinia Virus protein VP39"/>
    <property type="match status" value="1"/>
</dbReference>
<dbReference type="GO" id="GO:0032259">
    <property type="term" value="P:methylation"/>
    <property type="evidence" value="ECO:0007669"/>
    <property type="project" value="UniProtKB-KW"/>
</dbReference>
<evidence type="ECO:0000313" key="5">
    <source>
        <dbReference type="Proteomes" id="UP000231990"/>
    </source>
</evidence>
<keyword evidence="3" id="KW-0489">Methyltransferase</keyword>
<keyword evidence="4" id="KW-1185">Reference proteome</keyword>
<accession>A0A2M9ZQ73</accession>
<name>A0A2M9ZQ73_9LEPT</name>
<proteinExistence type="predicted"/>
<dbReference type="AlphaFoldDB" id="A0A2M9ZQ73"/>
<sequence>MSDDSNHPSKKVWEAHYTREKSKLNYPDENLVRILSRVPSSFNTDNPRALDFGAGSGRHCLLLREFGYDVTAADYSENSIQTIQESYPWAKAKLVDLPPTPFANEEFELVVNWGVLHYNSLELAKQIAEDFFRILKSGGYLAGSIRAVGDTHLKALNGTIGTSDLKGGSTWFYSEEDVRTLFQNFSQLEIGYTERTPIGKLEERICHWIFLAKK</sequence>
<dbReference type="EMBL" id="NPDY01000003">
    <property type="protein sequence ID" value="PJZ70402.1"/>
    <property type="molecule type" value="Genomic_DNA"/>
</dbReference>
<dbReference type="InterPro" id="IPR029063">
    <property type="entry name" value="SAM-dependent_MTases_sf"/>
</dbReference>
<reference evidence="4 5" key="1">
    <citation type="submission" date="2017-07" db="EMBL/GenBank/DDBJ databases">
        <title>Leptospira spp. isolated from tropical soils.</title>
        <authorList>
            <person name="Thibeaux R."/>
            <person name="Iraola G."/>
            <person name="Ferres I."/>
            <person name="Bierque E."/>
            <person name="Girault D."/>
            <person name="Soupe-Gilbert M.-E."/>
            <person name="Picardeau M."/>
            <person name="Goarant C."/>
        </authorList>
    </citation>
    <scope>NUCLEOTIDE SEQUENCE [LARGE SCALE GENOMIC DNA]</scope>
    <source>
        <strain evidence="3 5">FH1-B-B1</strain>
        <strain evidence="2 4">FH1-B-C1</strain>
    </source>
</reference>
<protein>
    <submittedName>
        <fullName evidence="3">SAM-dependent methyltransferase</fullName>
    </submittedName>
</protein>
<dbReference type="EMBL" id="NPDZ01000002">
    <property type="protein sequence ID" value="PJZ74238.1"/>
    <property type="molecule type" value="Genomic_DNA"/>
</dbReference>